<reference evidence="1" key="1">
    <citation type="submission" date="2021-05" db="EMBL/GenBank/DDBJ databases">
        <authorList>
            <person name="Pietrasiak N."/>
            <person name="Ward R."/>
            <person name="Stajich J.E."/>
            <person name="Kurbessoian T."/>
        </authorList>
    </citation>
    <scope>NUCLEOTIDE SEQUENCE</scope>
    <source>
        <strain evidence="1">HA4357-MV3</strain>
    </source>
</reference>
<dbReference type="InterPro" id="IPR021957">
    <property type="entry name" value="DUF3574"/>
</dbReference>
<accession>A0A9E3LUY4</accession>
<gene>
    <name evidence="1" type="ORF">KME28_23555</name>
</gene>
<dbReference type="Proteomes" id="UP000813215">
    <property type="component" value="Unassembled WGS sequence"/>
</dbReference>
<evidence type="ECO:0000313" key="1">
    <source>
        <dbReference type="EMBL" id="MBW4434606.1"/>
    </source>
</evidence>
<protein>
    <submittedName>
        <fullName evidence="1">DUF3574 domain-containing protein</fullName>
    </submittedName>
</protein>
<dbReference type="Pfam" id="PF12098">
    <property type="entry name" value="DUF3574"/>
    <property type="match status" value="1"/>
</dbReference>
<dbReference type="AlphaFoldDB" id="A0A9E3LUY4"/>
<proteinExistence type="predicted"/>
<evidence type="ECO:0000313" key="2">
    <source>
        <dbReference type="Proteomes" id="UP000813215"/>
    </source>
</evidence>
<dbReference type="EMBL" id="JAHHHW010000136">
    <property type="protein sequence ID" value="MBW4434606.1"/>
    <property type="molecule type" value="Genomic_DNA"/>
</dbReference>
<organism evidence="1 2">
    <name type="scientific">Pelatocladus maniniholoensis HA4357-MV3</name>
    <dbReference type="NCBI Taxonomy" id="1117104"/>
    <lineage>
        <taxon>Bacteria</taxon>
        <taxon>Bacillati</taxon>
        <taxon>Cyanobacteriota</taxon>
        <taxon>Cyanophyceae</taxon>
        <taxon>Nostocales</taxon>
        <taxon>Nostocaceae</taxon>
        <taxon>Pelatocladus</taxon>
    </lineage>
</organism>
<sequence>MKLKMRRTILGISLATGLVLNYALAIDVSAQRPKIEAITKNDFCKNQLNGERFTRTELFFGLSKPDGSMVSEEEFSRFIDNEVTPLFPDGLTLLTGIGQFKNSSGTVVKEGSKLLILLYPFDSESNTKITQIRQAYINMFQQESVLRVDEGSCVSF</sequence>
<reference evidence="1" key="2">
    <citation type="journal article" date="2022" name="Microbiol. Resour. Announc.">
        <title>Metagenome Sequencing to Explore Phylogenomics of Terrestrial Cyanobacteria.</title>
        <authorList>
            <person name="Ward R.D."/>
            <person name="Stajich J.E."/>
            <person name="Johansen J.R."/>
            <person name="Huntemann M."/>
            <person name="Clum A."/>
            <person name="Foster B."/>
            <person name="Foster B."/>
            <person name="Roux S."/>
            <person name="Palaniappan K."/>
            <person name="Varghese N."/>
            <person name="Mukherjee S."/>
            <person name="Reddy T.B.K."/>
            <person name="Daum C."/>
            <person name="Copeland A."/>
            <person name="Chen I.A."/>
            <person name="Ivanova N.N."/>
            <person name="Kyrpides N.C."/>
            <person name="Shapiro N."/>
            <person name="Eloe-Fadrosh E.A."/>
            <person name="Pietrasiak N."/>
        </authorList>
    </citation>
    <scope>NUCLEOTIDE SEQUENCE</scope>
    <source>
        <strain evidence="1">HA4357-MV3</strain>
    </source>
</reference>
<comment type="caution">
    <text evidence="1">The sequence shown here is derived from an EMBL/GenBank/DDBJ whole genome shotgun (WGS) entry which is preliminary data.</text>
</comment>
<name>A0A9E3LUY4_9NOST</name>